<dbReference type="PANTHER" id="PTHR35174:SF3">
    <property type="entry name" value="BLL7171 PROTEIN"/>
    <property type="match status" value="1"/>
</dbReference>
<dbReference type="EMBL" id="BAAAHK010000011">
    <property type="protein sequence ID" value="GAA0947587.1"/>
    <property type="molecule type" value="Genomic_DNA"/>
</dbReference>
<name>A0ABN1QUK4_9ACTN</name>
<dbReference type="SUPFAM" id="SSF54909">
    <property type="entry name" value="Dimeric alpha+beta barrel"/>
    <property type="match status" value="1"/>
</dbReference>
<dbReference type="Pfam" id="PF03795">
    <property type="entry name" value="YCII"/>
    <property type="match status" value="1"/>
</dbReference>
<dbReference type="Proteomes" id="UP001500542">
    <property type="component" value="Unassembled WGS sequence"/>
</dbReference>
<gene>
    <name evidence="3" type="ORF">GCM10009554_44440</name>
</gene>
<dbReference type="PANTHER" id="PTHR35174">
    <property type="entry name" value="BLL7171 PROTEIN-RELATED"/>
    <property type="match status" value="1"/>
</dbReference>
<comment type="similarity">
    <text evidence="1">Belongs to the YciI family.</text>
</comment>
<feature type="domain" description="YCII-related" evidence="2">
    <location>
        <begin position="44"/>
        <end position="98"/>
    </location>
</feature>
<evidence type="ECO:0000256" key="1">
    <source>
        <dbReference type="ARBA" id="ARBA00007689"/>
    </source>
</evidence>
<sequence length="112" mass="11668">MPEYLISFGRGAMGHISEEELPEVGRPAAAVCKEAEEAGVYVFADGLQYDGDGVEHAVVGIDGSVTDGPYAEGKELIGGMLIVSVPTRADALGWAAKVAAACQRAQDVRKFG</sequence>
<keyword evidence="4" id="KW-1185">Reference proteome</keyword>
<proteinExistence type="inferred from homology"/>
<dbReference type="InterPro" id="IPR011008">
    <property type="entry name" value="Dimeric_a/b-barrel"/>
</dbReference>
<evidence type="ECO:0000313" key="4">
    <source>
        <dbReference type="Proteomes" id="UP001500542"/>
    </source>
</evidence>
<dbReference type="RefSeq" id="WP_343973209.1">
    <property type="nucleotide sequence ID" value="NZ_BAAAHK010000011.1"/>
</dbReference>
<evidence type="ECO:0000259" key="2">
    <source>
        <dbReference type="Pfam" id="PF03795"/>
    </source>
</evidence>
<reference evidence="3 4" key="1">
    <citation type="journal article" date="2019" name="Int. J. Syst. Evol. Microbiol.">
        <title>The Global Catalogue of Microorganisms (GCM) 10K type strain sequencing project: providing services to taxonomists for standard genome sequencing and annotation.</title>
        <authorList>
            <consortium name="The Broad Institute Genomics Platform"/>
            <consortium name="The Broad Institute Genome Sequencing Center for Infectious Disease"/>
            <person name="Wu L."/>
            <person name="Ma J."/>
        </authorList>
    </citation>
    <scope>NUCLEOTIDE SEQUENCE [LARGE SCALE GENOMIC DNA]</scope>
    <source>
        <strain evidence="3 4">JCM 10977</strain>
    </source>
</reference>
<dbReference type="Gene3D" id="3.30.70.1060">
    <property type="entry name" value="Dimeric alpha+beta barrel"/>
    <property type="match status" value="1"/>
</dbReference>
<accession>A0ABN1QUK4</accession>
<organism evidence="3 4">
    <name type="scientific">Kribbella koreensis</name>
    <dbReference type="NCBI Taxonomy" id="57909"/>
    <lineage>
        <taxon>Bacteria</taxon>
        <taxon>Bacillati</taxon>
        <taxon>Actinomycetota</taxon>
        <taxon>Actinomycetes</taxon>
        <taxon>Propionibacteriales</taxon>
        <taxon>Kribbellaceae</taxon>
        <taxon>Kribbella</taxon>
    </lineage>
</organism>
<comment type="caution">
    <text evidence="3">The sequence shown here is derived from an EMBL/GenBank/DDBJ whole genome shotgun (WGS) entry which is preliminary data.</text>
</comment>
<protein>
    <recommendedName>
        <fullName evidence="2">YCII-related domain-containing protein</fullName>
    </recommendedName>
</protein>
<evidence type="ECO:0000313" key="3">
    <source>
        <dbReference type="EMBL" id="GAA0947587.1"/>
    </source>
</evidence>
<dbReference type="InterPro" id="IPR005545">
    <property type="entry name" value="YCII"/>
</dbReference>